<dbReference type="AlphaFoldDB" id="A0AAV0NS62"/>
<dbReference type="Proteomes" id="UP001154282">
    <property type="component" value="Unassembled WGS sequence"/>
</dbReference>
<evidence type="ECO:0000313" key="1">
    <source>
        <dbReference type="EMBL" id="CAI0461478.1"/>
    </source>
</evidence>
<dbReference type="EMBL" id="CAMGYJ010000008">
    <property type="protein sequence ID" value="CAI0461478.1"/>
    <property type="molecule type" value="Genomic_DNA"/>
</dbReference>
<protein>
    <submittedName>
        <fullName evidence="1">Uncharacterized protein</fullName>
    </submittedName>
</protein>
<organism evidence="1 2">
    <name type="scientific">Linum tenue</name>
    <dbReference type="NCBI Taxonomy" id="586396"/>
    <lineage>
        <taxon>Eukaryota</taxon>
        <taxon>Viridiplantae</taxon>
        <taxon>Streptophyta</taxon>
        <taxon>Embryophyta</taxon>
        <taxon>Tracheophyta</taxon>
        <taxon>Spermatophyta</taxon>
        <taxon>Magnoliopsida</taxon>
        <taxon>eudicotyledons</taxon>
        <taxon>Gunneridae</taxon>
        <taxon>Pentapetalae</taxon>
        <taxon>rosids</taxon>
        <taxon>fabids</taxon>
        <taxon>Malpighiales</taxon>
        <taxon>Linaceae</taxon>
        <taxon>Linum</taxon>
    </lineage>
</organism>
<evidence type="ECO:0000313" key="2">
    <source>
        <dbReference type="Proteomes" id="UP001154282"/>
    </source>
</evidence>
<sequence>MSARTRALPPEGELGTP</sequence>
<keyword evidence="2" id="KW-1185">Reference proteome</keyword>
<gene>
    <name evidence="1" type="ORF">LITE_LOCUS34941</name>
</gene>
<reference evidence="1" key="1">
    <citation type="submission" date="2022-08" db="EMBL/GenBank/DDBJ databases">
        <authorList>
            <person name="Gutierrez-Valencia J."/>
        </authorList>
    </citation>
    <scope>NUCLEOTIDE SEQUENCE</scope>
</reference>
<comment type="caution">
    <text evidence="1">The sequence shown here is derived from an EMBL/GenBank/DDBJ whole genome shotgun (WGS) entry which is preliminary data.</text>
</comment>
<proteinExistence type="predicted"/>
<name>A0AAV0NS62_9ROSI</name>
<accession>A0AAV0NS62</accession>